<feature type="binding site" evidence="7 9">
    <location>
        <position position="76"/>
    </location>
    <ligand>
        <name>substrate</name>
    </ligand>
</feature>
<proteinExistence type="inferred from homology"/>
<dbReference type="CDD" id="cd00466">
    <property type="entry name" value="DHQase_II"/>
    <property type="match status" value="1"/>
</dbReference>
<evidence type="ECO:0000256" key="8">
    <source>
        <dbReference type="PIRSR" id="PIRSR001399-1"/>
    </source>
</evidence>
<dbReference type="NCBIfam" id="NF003807">
    <property type="entry name" value="PRK05395.1-4"/>
    <property type="match status" value="1"/>
</dbReference>
<feature type="active site" description="Proton acceptor" evidence="7 8">
    <location>
        <position position="25"/>
    </location>
</feature>
<evidence type="ECO:0000256" key="2">
    <source>
        <dbReference type="ARBA" id="ARBA00004902"/>
    </source>
</evidence>
<dbReference type="STRING" id="252246.SAMN05421799_10284"/>
<keyword evidence="6 7" id="KW-0456">Lyase</keyword>
<keyword evidence="12" id="KW-1185">Reference proteome</keyword>
<evidence type="ECO:0000313" key="11">
    <source>
        <dbReference type="EMBL" id="SIS63314.1"/>
    </source>
</evidence>
<feature type="site" description="Transition state stabilizer" evidence="7 10">
    <location>
        <position position="20"/>
    </location>
</feature>
<dbReference type="EMBL" id="FTOO01000002">
    <property type="protein sequence ID" value="SIS63314.1"/>
    <property type="molecule type" value="Genomic_DNA"/>
</dbReference>
<keyword evidence="7" id="KW-0057">Aromatic amino acid biosynthesis</keyword>
<dbReference type="Proteomes" id="UP000186156">
    <property type="component" value="Unassembled WGS sequence"/>
</dbReference>
<comment type="similarity">
    <text evidence="3 7">Belongs to the type-II 3-dehydroquinase family.</text>
</comment>
<comment type="catalytic activity">
    <reaction evidence="1 7">
        <text>3-dehydroquinate = 3-dehydroshikimate + H2O</text>
        <dbReference type="Rhea" id="RHEA:21096"/>
        <dbReference type="ChEBI" id="CHEBI:15377"/>
        <dbReference type="ChEBI" id="CHEBI:16630"/>
        <dbReference type="ChEBI" id="CHEBI:32364"/>
        <dbReference type="EC" id="4.2.1.10"/>
    </reaction>
</comment>
<feature type="binding site" evidence="7 9">
    <location>
        <position position="113"/>
    </location>
    <ligand>
        <name>substrate</name>
    </ligand>
</feature>
<keyword evidence="7" id="KW-0028">Amino-acid biosynthesis</keyword>
<dbReference type="GO" id="GO:0009073">
    <property type="term" value="P:aromatic amino acid family biosynthetic process"/>
    <property type="evidence" value="ECO:0007669"/>
    <property type="project" value="UniProtKB-KW"/>
</dbReference>
<feature type="active site" description="Proton donor" evidence="7 8">
    <location>
        <position position="102"/>
    </location>
</feature>
<evidence type="ECO:0000256" key="3">
    <source>
        <dbReference type="ARBA" id="ARBA00011037"/>
    </source>
</evidence>
<dbReference type="RefSeq" id="WP_076344869.1">
    <property type="nucleotide sequence ID" value="NZ_FTOO01000002.1"/>
</dbReference>
<evidence type="ECO:0000313" key="12">
    <source>
        <dbReference type="Proteomes" id="UP000186156"/>
    </source>
</evidence>
<sequence length="146" mass="16323">MADRYILLVHGPNLNRLGVRKPEVYGQRTLADVVELVRSTALPFGFDVIDRQSNHEGELIDFLQQYGPGAHGIIINPGAFGHYSYALRDCLEDIDRPTVEVHISNVHRREPFRHQLVLSDVVTGQIVGLGLEGYRLATLALCQPKP</sequence>
<dbReference type="OrthoDB" id="9790793at2"/>
<comment type="pathway">
    <text evidence="2 7">Metabolic intermediate biosynthesis; chorismate biosynthesis; chorismate from D-erythrose 4-phosphate and phosphoenolpyruvate: step 3/7.</text>
</comment>
<dbReference type="InterPro" id="IPR001874">
    <property type="entry name" value="DHquinase_II"/>
</dbReference>
<protein>
    <recommendedName>
        <fullName evidence="5 7">3-dehydroquinate dehydratase</fullName>
        <shortName evidence="7">3-dehydroquinase</shortName>
        <ecNumber evidence="5 7">4.2.1.10</ecNumber>
    </recommendedName>
    <alternativeName>
        <fullName evidence="7">Type II DHQase</fullName>
    </alternativeName>
</protein>
<reference evidence="12" key="1">
    <citation type="submission" date="2017-01" db="EMBL/GenBank/DDBJ databases">
        <authorList>
            <person name="Varghese N."/>
            <person name="Submissions S."/>
        </authorList>
    </citation>
    <scope>NUCLEOTIDE SEQUENCE [LARGE SCALE GENOMIC DNA]</scope>
    <source>
        <strain evidence="12">DSM 16176</strain>
    </source>
</reference>
<evidence type="ECO:0000256" key="6">
    <source>
        <dbReference type="ARBA" id="ARBA00023239"/>
    </source>
</evidence>
<dbReference type="InterPro" id="IPR036441">
    <property type="entry name" value="DHquinase_II_sf"/>
</dbReference>
<evidence type="ECO:0000256" key="10">
    <source>
        <dbReference type="PIRSR" id="PIRSR001399-3"/>
    </source>
</evidence>
<dbReference type="UniPathway" id="UPA00053">
    <property type="reaction ID" value="UER00086"/>
</dbReference>
<dbReference type="SUPFAM" id="SSF52304">
    <property type="entry name" value="Type II 3-dehydroquinate dehydratase"/>
    <property type="match status" value="1"/>
</dbReference>
<accession>A0A1N7KP40</accession>
<evidence type="ECO:0000256" key="1">
    <source>
        <dbReference type="ARBA" id="ARBA00001864"/>
    </source>
</evidence>
<dbReference type="NCBIfam" id="TIGR01088">
    <property type="entry name" value="aroQ"/>
    <property type="match status" value="1"/>
</dbReference>
<dbReference type="AlphaFoldDB" id="A0A1N7KP40"/>
<dbReference type="GO" id="GO:0008652">
    <property type="term" value="P:amino acid biosynthetic process"/>
    <property type="evidence" value="ECO:0007669"/>
    <property type="project" value="UniProtKB-KW"/>
</dbReference>
<feature type="binding site" evidence="7 9">
    <location>
        <position position="89"/>
    </location>
    <ligand>
        <name>substrate</name>
    </ligand>
</feature>
<dbReference type="PANTHER" id="PTHR21272:SF3">
    <property type="entry name" value="CATABOLIC 3-DEHYDROQUINASE"/>
    <property type="match status" value="1"/>
</dbReference>
<feature type="binding site" evidence="7 9">
    <location>
        <begin position="103"/>
        <end position="104"/>
    </location>
    <ligand>
        <name>substrate</name>
    </ligand>
</feature>
<dbReference type="NCBIfam" id="NF003805">
    <property type="entry name" value="PRK05395.1-2"/>
    <property type="match status" value="1"/>
</dbReference>
<name>A0A1N7KP40_9BACL</name>
<dbReference type="GO" id="GO:0003855">
    <property type="term" value="F:3-dehydroquinate dehydratase activity"/>
    <property type="evidence" value="ECO:0007669"/>
    <property type="project" value="UniProtKB-UniRule"/>
</dbReference>
<comment type="function">
    <text evidence="7">Catalyzes a trans-dehydration via an enolate intermediate.</text>
</comment>
<dbReference type="PIRSF" id="PIRSF001399">
    <property type="entry name" value="DHquinase_II"/>
    <property type="match status" value="1"/>
</dbReference>
<comment type="subunit">
    <text evidence="4 7">Homododecamer.</text>
</comment>
<evidence type="ECO:0000256" key="7">
    <source>
        <dbReference type="HAMAP-Rule" id="MF_00169"/>
    </source>
</evidence>
<feature type="binding site" evidence="7 9">
    <location>
        <position position="82"/>
    </location>
    <ligand>
        <name>substrate</name>
    </ligand>
</feature>
<dbReference type="PANTHER" id="PTHR21272">
    <property type="entry name" value="CATABOLIC 3-DEHYDROQUINASE"/>
    <property type="match status" value="1"/>
</dbReference>
<dbReference type="GO" id="GO:0019631">
    <property type="term" value="P:quinate catabolic process"/>
    <property type="evidence" value="ECO:0007669"/>
    <property type="project" value="TreeGrafter"/>
</dbReference>
<organism evidence="11 12">
    <name type="scientific">Alicyclobacillus vulcanalis</name>
    <dbReference type="NCBI Taxonomy" id="252246"/>
    <lineage>
        <taxon>Bacteria</taxon>
        <taxon>Bacillati</taxon>
        <taxon>Bacillota</taxon>
        <taxon>Bacilli</taxon>
        <taxon>Bacillales</taxon>
        <taxon>Alicyclobacillaceae</taxon>
        <taxon>Alicyclobacillus</taxon>
    </lineage>
</organism>
<gene>
    <name evidence="7" type="primary">aroQ</name>
    <name evidence="11" type="ORF">SAMN05421799_10284</name>
</gene>
<dbReference type="Pfam" id="PF01220">
    <property type="entry name" value="DHquinase_II"/>
    <property type="match status" value="1"/>
</dbReference>
<dbReference type="Gene3D" id="3.40.50.9100">
    <property type="entry name" value="Dehydroquinase, class II"/>
    <property type="match status" value="1"/>
</dbReference>
<evidence type="ECO:0000256" key="5">
    <source>
        <dbReference type="ARBA" id="ARBA00012060"/>
    </source>
</evidence>
<evidence type="ECO:0000256" key="4">
    <source>
        <dbReference type="ARBA" id="ARBA00011193"/>
    </source>
</evidence>
<dbReference type="HAMAP" id="MF_00169">
    <property type="entry name" value="AroQ"/>
    <property type="match status" value="1"/>
</dbReference>
<dbReference type="GO" id="GO:0009423">
    <property type="term" value="P:chorismate biosynthetic process"/>
    <property type="evidence" value="ECO:0007669"/>
    <property type="project" value="UniProtKB-UniRule"/>
</dbReference>
<evidence type="ECO:0000256" key="9">
    <source>
        <dbReference type="PIRSR" id="PIRSR001399-2"/>
    </source>
</evidence>
<dbReference type="EC" id="4.2.1.10" evidence="5 7"/>